<organism evidence="1 2">
    <name type="scientific">Psychrobacter namhaensis</name>
    <dbReference type="NCBI Taxonomy" id="292734"/>
    <lineage>
        <taxon>Bacteria</taxon>
        <taxon>Pseudomonadati</taxon>
        <taxon>Pseudomonadota</taxon>
        <taxon>Gammaproteobacteria</taxon>
        <taxon>Moraxellales</taxon>
        <taxon>Moraxellaceae</taxon>
        <taxon>Psychrobacter</taxon>
    </lineage>
</organism>
<reference evidence="1 2" key="1">
    <citation type="submission" date="2024-11" db="EMBL/GenBank/DDBJ databases">
        <title>The Natural Products Discovery Center: Release of the First 8490 Sequenced Strains for Exploring Actinobacteria Biosynthetic Diversity.</title>
        <authorList>
            <person name="Kalkreuter E."/>
            <person name="Kautsar S.A."/>
            <person name="Yang D."/>
            <person name="Bader C.D."/>
            <person name="Teijaro C.N."/>
            <person name="Fluegel L."/>
            <person name="Davis C.M."/>
            <person name="Simpson J.R."/>
            <person name="Lauterbach L."/>
            <person name="Steele A.D."/>
            <person name="Gui C."/>
            <person name="Meng S."/>
            <person name="Li G."/>
            <person name="Viehrig K."/>
            <person name="Ye F."/>
            <person name="Su P."/>
            <person name="Kiefer A.F."/>
            <person name="Nichols A."/>
            <person name="Cepeda A.J."/>
            <person name="Yan W."/>
            <person name="Fan B."/>
            <person name="Jiang Y."/>
            <person name="Adhikari A."/>
            <person name="Zheng C.-J."/>
            <person name="Schuster L."/>
            <person name="Cowan T.M."/>
            <person name="Smanski M.J."/>
            <person name="Chevrette M.G."/>
            <person name="De Carvalho L.P.S."/>
            <person name="Shen B."/>
        </authorList>
    </citation>
    <scope>NUCLEOTIDE SEQUENCE [LARGE SCALE GENOMIC DNA]</scope>
    <source>
        <strain evidence="1 2">NPDC077433</strain>
    </source>
</reference>
<dbReference type="Gene3D" id="1.10.260.40">
    <property type="entry name" value="lambda repressor-like DNA-binding domains"/>
    <property type="match status" value="1"/>
</dbReference>
<sequence length="90" mass="9577">MTNLNPIPPTLIALQKAIDIAGGQAELSVKIGLDRTSSNVGVMVSRDKKASVKYVAKISEATGVPCYELRPDIFPTPEPANDPSNQQDLA</sequence>
<dbReference type="RefSeq" id="WP_404672309.1">
    <property type="nucleotide sequence ID" value="NZ_JBJDPD010000020.1"/>
</dbReference>
<name>A0ABW8L9Y5_9GAMM</name>
<evidence type="ECO:0000313" key="2">
    <source>
        <dbReference type="Proteomes" id="UP001620234"/>
    </source>
</evidence>
<gene>
    <name evidence="1" type="ORF">ACI2I3_10305</name>
</gene>
<keyword evidence="2" id="KW-1185">Reference proteome</keyword>
<dbReference type="Pfam" id="PF15943">
    <property type="entry name" value="YdaS_toxin"/>
    <property type="match status" value="1"/>
</dbReference>
<dbReference type="InterPro" id="IPR010982">
    <property type="entry name" value="Lambda_DNA-bd_dom_sf"/>
</dbReference>
<dbReference type="Proteomes" id="UP001620234">
    <property type="component" value="Unassembled WGS sequence"/>
</dbReference>
<evidence type="ECO:0000313" key="1">
    <source>
        <dbReference type="EMBL" id="MFK4001727.1"/>
    </source>
</evidence>
<protein>
    <submittedName>
        <fullName evidence="1">Transcriptional regulator</fullName>
    </submittedName>
</protein>
<dbReference type="EMBL" id="JBJDPD010000020">
    <property type="protein sequence ID" value="MFK4001727.1"/>
    <property type="molecule type" value="Genomic_DNA"/>
</dbReference>
<dbReference type="InterPro" id="IPR031856">
    <property type="entry name" value="YdaS_toxin-like"/>
</dbReference>
<comment type="caution">
    <text evidence="1">The sequence shown here is derived from an EMBL/GenBank/DDBJ whole genome shotgun (WGS) entry which is preliminary data.</text>
</comment>
<proteinExistence type="predicted"/>
<accession>A0ABW8L9Y5</accession>